<comment type="caution">
    <text evidence="2">The sequence shown here is derived from an EMBL/GenBank/DDBJ whole genome shotgun (WGS) entry which is preliminary data.</text>
</comment>
<gene>
    <name evidence="2" type="ORF">TWF694_005985</name>
</gene>
<organism evidence="2 3">
    <name type="scientific">Orbilia ellipsospora</name>
    <dbReference type="NCBI Taxonomy" id="2528407"/>
    <lineage>
        <taxon>Eukaryota</taxon>
        <taxon>Fungi</taxon>
        <taxon>Dikarya</taxon>
        <taxon>Ascomycota</taxon>
        <taxon>Pezizomycotina</taxon>
        <taxon>Orbiliomycetes</taxon>
        <taxon>Orbiliales</taxon>
        <taxon>Orbiliaceae</taxon>
        <taxon>Orbilia</taxon>
    </lineage>
</organism>
<accession>A0AAV9WQV3</accession>
<evidence type="ECO:0000256" key="1">
    <source>
        <dbReference type="SAM" id="SignalP"/>
    </source>
</evidence>
<dbReference type="Proteomes" id="UP001365542">
    <property type="component" value="Unassembled WGS sequence"/>
</dbReference>
<reference evidence="2 3" key="1">
    <citation type="submission" date="2019-10" db="EMBL/GenBank/DDBJ databases">
        <authorList>
            <person name="Palmer J.M."/>
        </authorList>
    </citation>
    <scope>NUCLEOTIDE SEQUENCE [LARGE SCALE GENOMIC DNA]</scope>
    <source>
        <strain evidence="2 3">TWF694</strain>
    </source>
</reference>
<dbReference type="EMBL" id="JAVHJO010000019">
    <property type="protein sequence ID" value="KAK6523087.1"/>
    <property type="molecule type" value="Genomic_DNA"/>
</dbReference>
<evidence type="ECO:0000313" key="3">
    <source>
        <dbReference type="Proteomes" id="UP001365542"/>
    </source>
</evidence>
<keyword evidence="1" id="KW-0732">Signal</keyword>
<evidence type="ECO:0000313" key="2">
    <source>
        <dbReference type="EMBL" id="KAK6523087.1"/>
    </source>
</evidence>
<evidence type="ECO:0008006" key="4">
    <source>
        <dbReference type="Google" id="ProtNLM"/>
    </source>
</evidence>
<sequence>MLFVKLIGVITLCASASVALDTQDAPILLYECVTSAAPLQAIDPRELAALQNAVIIRCQQAGCQFRRRALPPGTSNGATIAVLCARCPRMPDFTPRCSAWAFEG</sequence>
<protein>
    <recommendedName>
        <fullName evidence="4">Secreted protein</fullName>
    </recommendedName>
</protein>
<proteinExistence type="predicted"/>
<name>A0AAV9WQV3_9PEZI</name>
<feature type="chain" id="PRO_5043328797" description="Secreted protein" evidence="1">
    <location>
        <begin position="20"/>
        <end position="104"/>
    </location>
</feature>
<feature type="signal peptide" evidence="1">
    <location>
        <begin position="1"/>
        <end position="19"/>
    </location>
</feature>
<keyword evidence="3" id="KW-1185">Reference proteome</keyword>
<dbReference type="AlphaFoldDB" id="A0AAV9WQV3"/>